<organism evidence="2 3">
    <name type="scientific">Theileria orientalis</name>
    <dbReference type="NCBI Taxonomy" id="68886"/>
    <lineage>
        <taxon>Eukaryota</taxon>
        <taxon>Sar</taxon>
        <taxon>Alveolata</taxon>
        <taxon>Apicomplexa</taxon>
        <taxon>Aconoidasida</taxon>
        <taxon>Piroplasmida</taxon>
        <taxon>Theileriidae</taxon>
        <taxon>Theileria</taxon>
    </lineage>
</organism>
<feature type="signal peptide" evidence="1">
    <location>
        <begin position="1"/>
        <end position="16"/>
    </location>
</feature>
<evidence type="ECO:0000256" key="1">
    <source>
        <dbReference type="SAM" id="SignalP"/>
    </source>
</evidence>
<evidence type="ECO:0000313" key="3">
    <source>
        <dbReference type="Proteomes" id="UP000244811"/>
    </source>
</evidence>
<reference evidence="2" key="1">
    <citation type="submission" date="2022-07" db="EMBL/GenBank/DDBJ databases">
        <title>Evaluation of T. orientalis genome assembly methods using nanopore sequencing and analysis of variation between genomes.</title>
        <authorList>
            <person name="Yam J."/>
            <person name="Micallef M.L."/>
            <person name="Liu M."/>
            <person name="Djordjevic S.P."/>
            <person name="Bogema D.R."/>
            <person name="Jenkins C."/>
        </authorList>
    </citation>
    <scope>NUCLEOTIDE SEQUENCE</scope>
    <source>
        <strain evidence="2">Goon Nure</strain>
    </source>
</reference>
<dbReference type="Proteomes" id="UP000244811">
    <property type="component" value="Chromosome 2"/>
</dbReference>
<dbReference type="AlphaFoldDB" id="A0A976SJC2"/>
<evidence type="ECO:0000313" key="2">
    <source>
        <dbReference type="EMBL" id="UVC49907.1"/>
    </source>
</evidence>
<protein>
    <submittedName>
        <fullName evidence="2">Uncharacterized protein</fullName>
    </submittedName>
</protein>
<accession>A0A976SJC2</accession>
<gene>
    <name evidence="2" type="ORF">MACK_003525</name>
</gene>
<sequence length="189" mass="20337">MNMFFLAMVAVATVSAAPFVLDHTLVENNGHAKLAVFHHVSAVTGNGANANKLRFVHLMPKVTYLGDFADGLASAHFGGVAKKHDFLHMDEGEVLVEVLGLSNCHDWHVAVLGVWHAASGALFHKHYAGEHGHAVKVLGGLADLVDFVNLKLETGHLGMFNQLVAKGLPSHLFTHKLQHRLAARLPLAA</sequence>
<keyword evidence="1" id="KW-0732">Signal</keyword>
<feature type="chain" id="PRO_5037078893" evidence="1">
    <location>
        <begin position="17"/>
        <end position="189"/>
    </location>
</feature>
<proteinExistence type="predicted"/>
<name>A0A976SJC2_THEOR</name>
<dbReference type="EMBL" id="CP056071">
    <property type="protein sequence ID" value="UVC49907.1"/>
    <property type="molecule type" value="Genomic_DNA"/>
</dbReference>